<feature type="domain" description="Tetrapyrrole methylase" evidence="5">
    <location>
        <begin position="1"/>
        <end position="190"/>
    </location>
</feature>
<gene>
    <name evidence="6" type="ORF">HYH03_016154</name>
</gene>
<dbReference type="OrthoDB" id="508204at2759"/>
<dbReference type="GO" id="GO:0004851">
    <property type="term" value="F:uroporphyrin-III C-methyltransferase activity"/>
    <property type="evidence" value="ECO:0007669"/>
    <property type="project" value="TreeGrafter"/>
</dbReference>
<evidence type="ECO:0000256" key="1">
    <source>
        <dbReference type="ARBA" id="ARBA00022603"/>
    </source>
</evidence>
<dbReference type="InterPro" id="IPR035996">
    <property type="entry name" value="4pyrrol_Methylase_sf"/>
</dbReference>
<dbReference type="GO" id="GO:0019354">
    <property type="term" value="P:siroheme biosynthetic process"/>
    <property type="evidence" value="ECO:0007669"/>
    <property type="project" value="InterPro"/>
</dbReference>
<evidence type="ECO:0000256" key="4">
    <source>
        <dbReference type="ARBA" id="ARBA00023244"/>
    </source>
</evidence>
<dbReference type="PANTHER" id="PTHR45790:SF3">
    <property type="entry name" value="S-ADENOSYL-L-METHIONINE-DEPENDENT UROPORPHYRINOGEN III METHYLTRANSFERASE, CHLOROPLASTIC"/>
    <property type="match status" value="1"/>
</dbReference>
<comment type="caution">
    <text evidence="6">The sequence shown here is derived from an EMBL/GenBank/DDBJ whole genome shotgun (WGS) entry which is preliminary data.</text>
</comment>
<dbReference type="InterPro" id="IPR014776">
    <property type="entry name" value="4pyrrole_Mease_sub2"/>
</dbReference>
<evidence type="ECO:0000256" key="3">
    <source>
        <dbReference type="ARBA" id="ARBA00022691"/>
    </source>
</evidence>
<dbReference type="EMBL" id="JAEHOE010000136">
    <property type="protein sequence ID" value="KAG2485056.1"/>
    <property type="molecule type" value="Genomic_DNA"/>
</dbReference>
<sequence>MKAVRLIKEADVIIYDELGSQEALGFARPDASLVYVGKRGGRESIKQPAIDALLVQHCTEGRRVVRLKGGCPSVFSRLSSEVAALSAAGLEWELVPGISSALSAPLFAGFPLTHKSLSPSFTVVSGHDVDGTDWGAFAQLPTLAVLMAGRNLGRIVGKLVEVGWAPDTPVAVVRSAGLPEQRVWRSSLQAVEADTANAGPLSPCIVIIGRVAGDANVDEGTGDGADGS</sequence>
<dbReference type="InterPro" id="IPR014777">
    <property type="entry name" value="4pyrrole_Mease_sub1"/>
</dbReference>
<dbReference type="Gene3D" id="3.40.1010.10">
    <property type="entry name" value="Cobalt-precorrin-4 Transmethylase, Domain 1"/>
    <property type="match status" value="1"/>
</dbReference>
<proteinExistence type="predicted"/>
<organism evidence="6 7">
    <name type="scientific">Edaphochlamys debaryana</name>
    <dbReference type="NCBI Taxonomy" id="47281"/>
    <lineage>
        <taxon>Eukaryota</taxon>
        <taxon>Viridiplantae</taxon>
        <taxon>Chlorophyta</taxon>
        <taxon>core chlorophytes</taxon>
        <taxon>Chlorophyceae</taxon>
        <taxon>CS clade</taxon>
        <taxon>Chlamydomonadales</taxon>
        <taxon>Chlamydomonadales incertae sedis</taxon>
        <taxon>Edaphochlamys</taxon>
    </lineage>
</organism>
<evidence type="ECO:0000313" key="7">
    <source>
        <dbReference type="Proteomes" id="UP000612055"/>
    </source>
</evidence>
<name>A0A835XJN2_9CHLO</name>
<dbReference type="NCBIfam" id="NF004790">
    <property type="entry name" value="PRK06136.1"/>
    <property type="match status" value="1"/>
</dbReference>
<dbReference type="SUPFAM" id="SSF53790">
    <property type="entry name" value="Tetrapyrrole methylase"/>
    <property type="match status" value="1"/>
</dbReference>
<dbReference type="PANTHER" id="PTHR45790">
    <property type="entry name" value="SIROHEME SYNTHASE-RELATED"/>
    <property type="match status" value="1"/>
</dbReference>
<evidence type="ECO:0000313" key="6">
    <source>
        <dbReference type="EMBL" id="KAG2485056.1"/>
    </source>
</evidence>
<keyword evidence="3" id="KW-0949">S-adenosyl-L-methionine</keyword>
<dbReference type="InterPro" id="IPR006366">
    <property type="entry name" value="CobA/CysG_C"/>
</dbReference>
<keyword evidence="4" id="KW-0627">Porphyrin biosynthesis</keyword>
<dbReference type="NCBIfam" id="TIGR01469">
    <property type="entry name" value="cobA_cysG_Cterm"/>
    <property type="match status" value="1"/>
</dbReference>
<dbReference type="Proteomes" id="UP000612055">
    <property type="component" value="Unassembled WGS sequence"/>
</dbReference>
<dbReference type="CDD" id="cd11642">
    <property type="entry name" value="SUMT"/>
    <property type="match status" value="1"/>
</dbReference>
<dbReference type="Pfam" id="PF00590">
    <property type="entry name" value="TP_methylase"/>
    <property type="match status" value="1"/>
</dbReference>
<dbReference type="Gene3D" id="3.30.950.10">
    <property type="entry name" value="Methyltransferase, Cobalt-precorrin-4 Transmethylase, Domain 2"/>
    <property type="match status" value="1"/>
</dbReference>
<protein>
    <recommendedName>
        <fullName evidence="5">Tetrapyrrole methylase domain-containing protein</fullName>
    </recommendedName>
</protein>
<evidence type="ECO:0000259" key="5">
    <source>
        <dbReference type="Pfam" id="PF00590"/>
    </source>
</evidence>
<reference evidence="6" key="1">
    <citation type="journal article" date="2020" name="bioRxiv">
        <title>Comparative genomics of Chlamydomonas.</title>
        <authorList>
            <person name="Craig R.J."/>
            <person name="Hasan A.R."/>
            <person name="Ness R.W."/>
            <person name="Keightley P.D."/>
        </authorList>
    </citation>
    <scope>NUCLEOTIDE SEQUENCE</scope>
    <source>
        <strain evidence="6">CCAP 11/70</strain>
    </source>
</reference>
<keyword evidence="7" id="KW-1185">Reference proteome</keyword>
<dbReference type="AlphaFoldDB" id="A0A835XJN2"/>
<dbReference type="InterPro" id="IPR050161">
    <property type="entry name" value="Siro_Cobalamin_biosynth"/>
</dbReference>
<accession>A0A835XJN2</accession>
<keyword evidence="2" id="KW-0808">Transferase</keyword>
<dbReference type="InterPro" id="IPR000878">
    <property type="entry name" value="4pyrrol_Mease"/>
</dbReference>
<evidence type="ECO:0000256" key="2">
    <source>
        <dbReference type="ARBA" id="ARBA00022679"/>
    </source>
</evidence>
<keyword evidence="1" id="KW-0489">Methyltransferase</keyword>
<dbReference type="GO" id="GO:0032259">
    <property type="term" value="P:methylation"/>
    <property type="evidence" value="ECO:0007669"/>
    <property type="project" value="UniProtKB-KW"/>
</dbReference>